<reference evidence="3 4" key="1">
    <citation type="submission" date="2020-04" db="EMBL/GenBank/DDBJ databases">
        <title>Draft Genome Sequence of Streptomyces morookaense DSM 40503, an 8-azaguanine-producing strain.</title>
        <authorList>
            <person name="Qi J."/>
            <person name="Gao J.-M."/>
        </authorList>
    </citation>
    <scope>NUCLEOTIDE SEQUENCE [LARGE SCALE GENOMIC DNA]</scope>
    <source>
        <strain evidence="3 4">DSM 40503</strain>
    </source>
</reference>
<evidence type="ECO:0000313" key="4">
    <source>
        <dbReference type="Proteomes" id="UP000587462"/>
    </source>
</evidence>
<organism evidence="3 4">
    <name type="scientific">Streptomyces morookaense</name>
    <name type="common">Streptoverticillium morookaense</name>
    <dbReference type="NCBI Taxonomy" id="1970"/>
    <lineage>
        <taxon>Bacteria</taxon>
        <taxon>Bacillati</taxon>
        <taxon>Actinomycetota</taxon>
        <taxon>Actinomycetes</taxon>
        <taxon>Kitasatosporales</taxon>
        <taxon>Streptomycetaceae</taxon>
        <taxon>Streptomyces</taxon>
    </lineage>
</organism>
<dbReference type="InterPro" id="IPR005754">
    <property type="entry name" value="Sortase"/>
</dbReference>
<dbReference type="InterPro" id="IPR042001">
    <property type="entry name" value="Sortase_F"/>
</dbReference>
<dbReference type="Gene3D" id="2.40.260.10">
    <property type="entry name" value="Sortase"/>
    <property type="match status" value="1"/>
</dbReference>
<protein>
    <submittedName>
        <fullName evidence="3">Class F sortase</fullName>
    </submittedName>
</protein>
<keyword evidence="2" id="KW-0732">Signal</keyword>
<accession>A0A7Y7B5E3</accession>
<dbReference type="GO" id="GO:0016787">
    <property type="term" value="F:hydrolase activity"/>
    <property type="evidence" value="ECO:0007669"/>
    <property type="project" value="UniProtKB-KW"/>
</dbReference>
<feature type="chain" id="PRO_5030745562" evidence="2">
    <location>
        <begin position="27"/>
        <end position="186"/>
    </location>
</feature>
<evidence type="ECO:0000256" key="2">
    <source>
        <dbReference type="SAM" id="SignalP"/>
    </source>
</evidence>
<dbReference type="Pfam" id="PF04203">
    <property type="entry name" value="Sortase"/>
    <property type="match status" value="1"/>
</dbReference>
<keyword evidence="4" id="KW-1185">Reference proteome</keyword>
<dbReference type="SUPFAM" id="SSF63817">
    <property type="entry name" value="Sortase"/>
    <property type="match status" value="1"/>
</dbReference>
<dbReference type="RefSeq" id="WP_171082186.1">
    <property type="nucleotide sequence ID" value="NZ_BNBU01000009.1"/>
</dbReference>
<dbReference type="Proteomes" id="UP000587462">
    <property type="component" value="Unassembled WGS sequence"/>
</dbReference>
<keyword evidence="1" id="KW-0378">Hydrolase</keyword>
<feature type="signal peptide" evidence="2">
    <location>
        <begin position="1"/>
        <end position="26"/>
    </location>
</feature>
<dbReference type="PROSITE" id="PS51257">
    <property type="entry name" value="PROKAR_LIPOPROTEIN"/>
    <property type="match status" value="1"/>
</dbReference>
<dbReference type="AlphaFoldDB" id="A0A7Y7B5E3"/>
<gene>
    <name evidence="3" type="ORF">HG542_16705</name>
</gene>
<evidence type="ECO:0000313" key="3">
    <source>
        <dbReference type="EMBL" id="NVK79297.1"/>
    </source>
</evidence>
<proteinExistence type="predicted"/>
<dbReference type="EMBL" id="JABBXF010000035">
    <property type="protein sequence ID" value="NVK79297.1"/>
    <property type="molecule type" value="Genomic_DNA"/>
</dbReference>
<comment type="caution">
    <text evidence="3">The sequence shown here is derived from an EMBL/GenBank/DDBJ whole genome shotgun (WGS) entry which is preliminary data.</text>
</comment>
<sequence>MPRTRLSPLALLLVLPALLVAGCALGSGTDKAIGGPARDEEPARVSIPSIGVDSPLIRLGPGKDGKAQLPPPEKGMTAGWYTGGAVPGDTGAAVIIGHDAARTGKAVFRDLKKVREGTVVDVRRGDGRVLHFTVTGTETVRKDAFPTRKVYGGTIEKALRLVTCAGDQDAGGHPVDNLIVYASLQS</sequence>
<dbReference type="NCBIfam" id="NF033748">
    <property type="entry name" value="class_F_sortase"/>
    <property type="match status" value="1"/>
</dbReference>
<dbReference type="CDD" id="cd05829">
    <property type="entry name" value="Sortase_F"/>
    <property type="match status" value="1"/>
</dbReference>
<evidence type="ECO:0000256" key="1">
    <source>
        <dbReference type="ARBA" id="ARBA00022801"/>
    </source>
</evidence>
<dbReference type="InterPro" id="IPR023365">
    <property type="entry name" value="Sortase_dom-sf"/>
</dbReference>
<name>A0A7Y7B5E3_STRMO</name>